<comment type="caution">
    <text evidence="1">The sequence shown here is derived from an EMBL/GenBank/DDBJ whole genome shotgun (WGS) entry which is preliminary data.</text>
</comment>
<keyword evidence="2" id="KW-1185">Reference proteome</keyword>
<gene>
    <name evidence="1" type="ORF">Glove_319g43</name>
</gene>
<dbReference type="AlphaFoldDB" id="A0A397HPH7"/>
<dbReference type="Proteomes" id="UP000266861">
    <property type="component" value="Unassembled WGS sequence"/>
</dbReference>
<organism evidence="1 2">
    <name type="scientific">Diversispora epigaea</name>
    <dbReference type="NCBI Taxonomy" id="1348612"/>
    <lineage>
        <taxon>Eukaryota</taxon>
        <taxon>Fungi</taxon>
        <taxon>Fungi incertae sedis</taxon>
        <taxon>Mucoromycota</taxon>
        <taxon>Glomeromycotina</taxon>
        <taxon>Glomeromycetes</taxon>
        <taxon>Diversisporales</taxon>
        <taxon>Diversisporaceae</taxon>
        <taxon>Diversispora</taxon>
    </lineage>
</organism>
<reference evidence="1 2" key="1">
    <citation type="submission" date="2018-08" db="EMBL/GenBank/DDBJ databases">
        <title>Genome and evolution of the arbuscular mycorrhizal fungus Diversispora epigaea (formerly Glomus versiforme) and its bacterial endosymbionts.</title>
        <authorList>
            <person name="Sun X."/>
            <person name="Fei Z."/>
            <person name="Harrison M."/>
        </authorList>
    </citation>
    <scope>NUCLEOTIDE SEQUENCE [LARGE SCALE GENOMIC DNA]</scope>
    <source>
        <strain evidence="1 2">IT104</strain>
    </source>
</reference>
<name>A0A397HPH7_9GLOM</name>
<accession>A0A397HPH7</accession>
<evidence type="ECO:0000313" key="2">
    <source>
        <dbReference type="Proteomes" id="UP000266861"/>
    </source>
</evidence>
<dbReference type="OrthoDB" id="2442738at2759"/>
<dbReference type="EMBL" id="PQFF01000291">
    <property type="protein sequence ID" value="RHZ65089.1"/>
    <property type="molecule type" value="Genomic_DNA"/>
</dbReference>
<proteinExistence type="predicted"/>
<sequence length="206" mass="23733">MQIEVPDEVREKCVEFTENFNCKNVDILLQKLVHNGTWKESKENLVKTTVEILNGEGTYVTDIIVPLIRAILKNLPTGELALFNMNEFEILGILVAGDNILRILMTFIDYSSRIPVQFTNSDNVIQFTNMLLVLRNILIINISLLLHVPIVRSDRLKLIVKTNNSSLWIFSKLTLEDAKQIALFSLSTEYKNIDEPLTWRCQFNHQ</sequence>
<evidence type="ECO:0000313" key="1">
    <source>
        <dbReference type="EMBL" id="RHZ65089.1"/>
    </source>
</evidence>
<protein>
    <submittedName>
        <fullName evidence="1">Uncharacterized protein</fullName>
    </submittedName>
</protein>